<dbReference type="InterPro" id="IPR036322">
    <property type="entry name" value="WD40_repeat_dom_sf"/>
</dbReference>
<keyword evidence="2" id="KW-0507">mRNA processing</keyword>
<dbReference type="GO" id="GO:0000387">
    <property type="term" value="P:spliceosomal snRNP assembly"/>
    <property type="evidence" value="ECO:0007669"/>
    <property type="project" value="TreeGrafter"/>
</dbReference>
<dbReference type="Proteomes" id="UP001497623">
    <property type="component" value="Unassembled WGS sequence"/>
</dbReference>
<evidence type="ECO:0000256" key="5">
    <source>
        <dbReference type="ARBA" id="ARBA00038394"/>
    </source>
</evidence>
<feature type="non-terminal residue" evidence="8">
    <location>
        <position position="330"/>
    </location>
</feature>
<evidence type="ECO:0000256" key="6">
    <source>
        <dbReference type="ARBA" id="ARBA00040390"/>
    </source>
</evidence>
<keyword evidence="9" id="KW-1185">Reference proteome</keyword>
<evidence type="ECO:0000256" key="1">
    <source>
        <dbReference type="ARBA" id="ARBA00022574"/>
    </source>
</evidence>
<evidence type="ECO:0000256" key="4">
    <source>
        <dbReference type="ARBA" id="ARBA00023187"/>
    </source>
</evidence>
<evidence type="ECO:0000256" key="2">
    <source>
        <dbReference type="ARBA" id="ARBA00022664"/>
    </source>
</evidence>
<feature type="repeat" description="WD" evidence="7">
    <location>
        <begin position="102"/>
        <end position="134"/>
    </location>
</feature>
<feature type="repeat" description="WD" evidence="7">
    <location>
        <begin position="145"/>
        <end position="186"/>
    </location>
</feature>
<keyword evidence="3" id="KW-0677">Repeat</keyword>
<sequence>MVETGHYRPLTNRLNFRPVMHLKFFDLVQYGQCSDGRFRTTSSDGKPMLRQGNTGDWIGTFEGHKGAVWGVALNKDASKAATAAADFSAKVWDAVAGEEVATFNHSHIVKTVAFSEDSQSLLTGSNEKLIKIFDTGKPDAEPQVFNGHTGSLKQVIFTNDDKQILSCAEDKTVRCWDRTSGEEIYKTELAHNPTGMELSSDNETLTVSYGSKVAFLNSQTLEVMKEVTLPAAIYSASLHPHKTVFICGGEDFKMYKYDYNTMEELESFKGHFGPVHCVRFSPDGELYASGSEDGTLRLWQTTVGKNYGLWKCVEANSDTSNLNQKPEATA</sequence>
<comment type="similarity">
    <text evidence="5">Belongs to the WD repeat STRAP family.</text>
</comment>
<feature type="repeat" description="WD" evidence="7">
    <location>
        <begin position="268"/>
        <end position="300"/>
    </location>
</feature>
<dbReference type="SUPFAM" id="SSF50978">
    <property type="entry name" value="WD40 repeat-like"/>
    <property type="match status" value="1"/>
</dbReference>
<dbReference type="AlphaFoldDB" id="A0AAV2RPZ7"/>
<keyword evidence="4" id="KW-0508">mRNA splicing</keyword>
<dbReference type="SMART" id="SM00320">
    <property type="entry name" value="WD40"/>
    <property type="match status" value="5"/>
</dbReference>
<evidence type="ECO:0000313" key="8">
    <source>
        <dbReference type="EMBL" id="CAL4133701.1"/>
    </source>
</evidence>
<keyword evidence="1 7" id="KW-0853">WD repeat</keyword>
<evidence type="ECO:0000256" key="3">
    <source>
        <dbReference type="ARBA" id="ARBA00022737"/>
    </source>
</evidence>
<dbReference type="PANTHER" id="PTHR19877:SF13">
    <property type="entry name" value="SERINE-THREONINE KINASE RECEPTOR-ASSOCIATED PROTEIN"/>
    <property type="match status" value="1"/>
</dbReference>
<dbReference type="PRINTS" id="PR00320">
    <property type="entry name" value="GPROTEINBRPT"/>
</dbReference>
<feature type="repeat" description="WD" evidence="7">
    <location>
        <begin position="61"/>
        <end position="102"/>
    </location>
</feature>
<dbReference type="GO" id="GO:0032797">
    <property type="term" value="C:SMN complex"/>
    <property type="evidence" value="ECO:0007669"/>
    <property type="project" value="TreeGrafter"/>
</dbReference>
<dbReference type="InterPro" id="IPR015943">
    <property type="entry name" value="WD40/YVTN_repeat-like_dom_sf"/>
</dbReference>
<dbReference type="PANTHER" id="PTHR19877">
    <property type="entry name" value="EUKARYOTIC TRANSLATION INITIATION FACTOR 3 SUBUNIT I"/>
    <property type="match status" value="1"/>
</dbReference>
<dbReference type="PROSITE" id="PS50082">
    <property type="entry name" value="WD_REPEATS_2"/>
    <property type="match status" value="4"/>
</dbReference>
<gene>
    <name evidence="8" type="ORF">MNOR_LOCUS27267</name>
</gene>
<evidence type="ECO:0000313" key="9">
    <source>
        <dbReference type="Proteomes" id="UP001497623"/>
    </source>
</evidence>
<dbReference type="Gene3D" id="2.130.10.10">
    <property type="entry name" value="YVTN repeat-like/Quinoprotein amine dehydrogenase"/>
    <property type="match status" value="1"/>
</dbReference>
<dbReference type="Pfam" id="PF00400">
    <property type="entry name" value="WD40"/>
    <property type="match status" value="4"/>
</dbReference>
<proteinExistence type="inferred from homology"/>
<organism evidence="8 9">
    <name type="scientific">Meganyctiphanes norvegica</name>
    <name type="common">Northern krill</name>
    <name type="synonym">Thysanopoda norvegica</name>
    <dbReference type="NCBI Taxonomy" id="48144"/>
    <lineage>
        <taxon>Eukaryota</taxon>
        <taxon>Metazoa</taxon>
        <taxon>Ecdysozoa</taxon>
        <taxon>Arthropoda</taxon>
        <taxon>Crustacea</taxon>
        <taxon>Multicrustacea</taxon>
        <taxon>Malacostraca</taxon>
        <taxon>Eumalacostraca</taxon>
        <taxon>Eucarida</taxon>
        <taxon>Euphausiacea</taxon>
        <taxon>Euphausiidae</taxon>
        <taxon>Meganyctiphanes</taxon>
    </lineage>
</organism>
<reference evidence="8 9" key="1">
    <citation type="submission" date="2024-05" db="EMBL/GenBank/DDBJ databases">
        <authorList>
            <person name="Wallberg A."/>
        </authorList>
    </citation>
    <scope>NUCLEOTIDE SEQUENCE [LARGE SCALE GENOMIC DNA]</scope>
</reference>
<dbReference type="GO" id="GO:0003723">
    <property type="term" value="F:RNA binding"/>
    <property type="evidence" value="ECO:0007669"/>
    <property type="project" value="TreeGrafter"/>
</dbReference>
<evidence type="ECO:0000256" key="7">
    <source>
        <dbReference type="PROSITE-ProRule" id="PRU00221"/>
    </source>
</evidence>
<dbReference type="InterPro" id="IPR020472">
    <property type="entry name" value="WD40_PAC1"/>
</dbReference>
<dbReference type="EMBL" id="CAXKWB010028394">
    <property type="protein sequence ID" value="CAL4133701.1"/>
    <property type="molecule type" value="Genomic_DNA"/>
</dbReference>
<protein>
    <recommendedName>
        <fullName evidence="6">Serine-threonine kinase receptor-associated protein</fullName>
    </recommendedName>
</protein>
<accession>A0AAV2RPZ7</accession>
<dbReference type="InterPro" id="IPR001680">
    <property type="entry name" value="WD40_rpt"/>
</dbReference>
<dbReference type="PROSITE" id="PS50294">
    <property type="entry name" value="WD_REPEATS_REGION"/>
    <property type="match status" value="3"/>
</dbReference>
<name>A0AAV2RPZ7_MEGNR</name>
<comment type="caution">
    <text evidence="8">The sequence shown here is derived from an EMBL/GenBank/DDBJ whole genome shotgun (WGS) entry which is preliminary data.</text>
</comment>